<dbReference type="GO" id="GO:0006308">
    <property type="term" value="P:DNA catabolic process"/>
    <property type="evidence" value="ECO:0007669"/>
    <property type="project" value="UniProtKB-UniRule"/>
</dbReference>
<comment type="catalytic activity">
    <reaction evidence="5 6">
        <text>Exonucleolytic cleavage in either 5'- to 3'- or 3'- to 5'-direction to yield nucleoside 5'-phosphates.</text>
        <dbReference type="EC" id="3.1.11.6"/>
    </reaction>
</comment>
<dbReference type="Pfam" id="PF02601">
    <property type="entry name" value="Exonuc_VII_L"/>
    <property type="match status" value="1"/>
</dbReference>
<evidence type="ECO:0000259" key="8">
    <source>
        <dbReference type="Pfam" id="PF13742"/>
    </source>
</evidence>
<evidence type="ECO:0000256" key="2">
    <source>
        <dbReference type="ARBA" id="ARBA00022722"/>
    </source>
</evidence>
<evidence type="ECO:0000256" key="4">
    <source>
        <dbReference type="ARBA" id="ARBA00022839"/>
    </source>
</evidence>
<dbReference type="PANTHER" id="PTHR30008">
    <property type="entry name" value="EXODEOXYRIBONUCLEASE 7 LARGE SUBUNIT"/>
    <property type="match status" value="1"/>
</dbReference>
<keyword evidence="1 5" id="KW-0963">Cytoplasm</keyword>
<dbReference type="RefSeq" id="WP_110939464.1">
    <property type="nucleotide sequence ID" value="NZ_FQZV01000003.1"/>
</dbReference>
<keyword evidence="2 5" id="KW-0540">Nuclease</keyword>
<evidence type="ECO:0000256" key="6">
    <source>
        <dbReference type="RuleBase" id="RU004355"/>
    </source>
</evidence>
<proteinExistence type="inferred from homology"/>
<evidence type="ECO:0000259" key="7">
    <source>
        <dbReference type="Pfam" id="PF02601"/>
    </source>
</evidence>
<dbReference type="GO" id="GO:0009318">
    <property type="term" value="C:exodeoxyribonuclease VII complex"/>
    <property type="evidence" value="ECO:0007669"/>
    <property type="project" value="UniProtKB-UniRule"/>
</dbReference>
<evidence type="ECO:0000313" key="9">
    <source>
        <dbReference type="EMBL" id="SHI55619.1"/>
    </source>
</evidence>
<protein>
    <recommendedName>
        <fullName evidence="5">Exodeoxyribonuclease 7 large subunit</fullName>
        <ecNumber evidence="5">3.1.11.6</ecNumber>
    </recommendedName>
    <alternativeName>
        <fullName evidence="5">Exodeoxyribonuclease VII large subunit</fullName>
        <shortName evidence="5">Exonuclease VII large subunit</shortName>
    </alternativeName>
</protein>
<dbReference type="STRING" id="1121919.SAMN02745975_00149"/>
<dbReference type="Pfam" id="PF13742">
    <property type="entry name" value="tRNA_anti_2"/>
    <property type="match status" value="1"/>
</dbReference>
<dbReference type="EMBL" id="FQZV01000003">
    <property type="protein sequence ID" value="SHI55619.1"/>
    <property type="molecule type" value="Genomic_DNA"/>
</dbReference>
<feature type="domain" description="OB-fold nucleic acid binding" evidence="8">
    <location>
        <begin position="6"/>
        <end position="101"/>
    </location>
</feature>
<dbReference type="Proteomes" id="UP000184536">
    <property type="component" value="Unassembled WGS sequence"/>
</dbReference>
<dbReference type="NCBIfam" id="TIGR00237">
    <property type="entry name" value="xseA"/>
    <property type="match status" value="1"/>
</dbReference>
<name>A0A1M6C3Q4_9FIRM</name>
<sequence>MRLRTLTVSELNRYLKKLLTMDPILNQIYLRGEISNFKNHGSGHLYFSLKDETSKINCVMFRENCMKIKFEPYNGLNVIVKGYVSVFERDGQYQLYIHEMEPEGVGALYIAFEQLKEKLEQEGLFRLDRKRRIPSFPKRIAVVTSPTGAAIQDILSVIKRRNSYVEILLYPVLVQGEGAGCQIAEALEHLNQIDGIDTIIVGRGGGSIEELWAFNEEVVARSIFSSQIPVISAVGHETDFTIADFVADLRAPTPSAAAELAVPNIIEVKSRMDMLYSRIQKNLQYVLYNKRNKLQSFDPERLHQMVLRSIQDRHQLLDTIFEDLQDNLQDIQQDKRRVLEAAAYKLEALNPLAILRRGYSITMDGQKNRALVSVEEVQLGDNINIMLSDGSVACTVDQIQKGEGFLNEYGTKK</sequence>
<keyword evidence="10" id="KW-1185">Reference proteome</keyword>
<dbReference type="HAMAP" id="MF_00378">
    <property type="entry name" value="Exonuc_7_L"/>
    <property type="match status" value="1"/>
</dbReference>
<dbReference type="CDD" id="cd04489">
    <property type="entry name" value="ExoVII_LU_OBF"/>
    <property type="match status" value="1"/>
</dbReference>
<keyword evidence="3 5" id="KW-0378">Hydrolase</keyword>
<dbReference type="AlphaFoldDB" id="A0A1M6C3Q4"/>
<comment type="subunit">
    <text evidence="5">Heterooligomer composed of large and small subunits.</text>
</comment>
<keyword evidence="4 5" id="KW-0269">Exonuclease</keyword>
<dbReference type="GO" id="GO:0003676">
    <property type="term" value="F:nucleic acid binding"/>
    <property type="evidence" value="ECO:0007669"/>
    <property type="project" value="InterPro"/>
</dbReference>
<dbReference type="OrthoDB" id="9802795at2"/>
<evidence type="ECO:0000256" key="5">
    <source>
        <dbReference type="HAMAP-Rule" id="MF_00378"/>
    </source>
</evidence>
<organism evidence="9 10">
    <name type="scientific">Geosporobacter subterraneus DSM 17957</name>
    <dbReference type="NCBI Taxonomy" id="1121919"/>
    <lineage>
        <taxon>Bacteria</taxon>
        <taxon>Bacillati</taxon>
        <taxon>Bacillota</taxon>
        <taxon>Clostridia</taxon>
        <taxon>Peptostreptococcales</taxon>
        <taxon>Thermotaleaceae</taxon>
        <taxon>Geosporobacter</taxon>
    </lineage>
</organism>
<comment type="similarity">
    <text evidence="5 6">Belongs to the XseA family.</text>
</comment>
<reference evidence="10" key="1">
    <citation type="submission" date="2016-11" db="EMBL/GenBank/DDBJ databases">
        <authorList>
            <person name="Varghese N."/>
            <person name="Submissions S."/>
        </authorList>
    </citation>
    <scope>NUCLEOTIDE SEQUENCE [LARGE SCALE GENOMIC DNA]</scope>
    <source>
        <strain evidence="10">DSM 17957</strain>
    </source>
</reference>
<comment type="function">
    <text evidence="5">Bidirectionally degrades single-stranded DNA into large acid-insoluble oligonucleotides, which are then degraded further into small acid-soluble oligonucleotides.</text>
</comment>
<dbReference type="EC" id="3.1.11.6" evidence="5"/>
<evidence type="ECO:0000256" key="3">
    <source>
        <dbReference type="ARBA" id="ARBA00022801"/>
    </source>
</evidence>
<dbReference type="InterPro" id="IPR003753">
    <property type="entry name" value="Exonuc_VII_L"/>
</dbReference>
<dbReference type="PANTHER" id="PTHR30008:SF0">
    <property type="entry name" value="EXODEOXYRIBONUCLEASE 7 LARGE SUBUNIT"/>
    <property type="match status" value="1"/>
</dbReference>
<dbReference type="GO" id="GO:0005737">
    <property type="term" value="C:cytoplasm"/>
    <property type="evidence" value="ECO:0007669"/>
    <property type="project" value="UniProtKB-SubCell"/>
</dbReference>
<dbReference type="InterPro" id="IPR025824">
    <property type="entry name" value="OB-fold_nuc-bd_dom"/>
</dbReference>
<feature type="domain" description="Exonuclease VII large subunit C-terminal" evidence="7">
    <location>
        <begin position="124"/>
        <end position="336"/>
    </location>
</feature>
<evidence type="ECO:0000313" key="10">
    <source>
        <dbReference type="Proteomes" id="UP000184536"/>
    </source>
</evidence>
<accession>A0A1M6C3Q4</accession>
<gene>
    <name evidence="5" type="primary">xseA</name>
    <name evidence="9" type="ORF">SAMN02745975_00149</name>
</gene>
<dbReference type="InterPro" id="IPR020579">
    <property type="entry name" value="Exonuc_VII_lsu_C"/>
</dbReference>
<comment type="subcellular location">
    <subcellularLocation>
        <location evidence="5 6">Cytoplasm</location>
    </subcellularLocation>
</comment>
<dbReference type="GO" id="GO:0008855">
    <property type="term" value="F:exodeoxyribonuclease VII activity"/>
    <property type="evidence" value="ECO:0007669"/>
    <property type="project" value="UniProtKB-UniRule"/>
</dbReference>
<evidence type="ECO:0000256" key="1">
    <source>
        <dbReference type="ARBA" id="ARBA00022490"/>
    </source>
</evidence>